<organism evidence="1 2">
    <name type="scientific">Aspergillus tanneri</name>
    <dbReference type="NCBI Taxonomy" id="1220188"/>
    <lineage>
        <taxon>Eukaryota</taxon>
        <taxon>Fungi</taxon>
        <taxon>Dikarya</taxon>
        <taxon>Ascomycota</taxon>
        <taxon>Pezizomycotina</taxon>
        <taxon>Eurotiomycetes</taxon>
        <taxon>Eurotiomycetidae</taxon>
        <taxon>Eurotiales</taxon>
        <taxon>Aspergillaceae</taxon>
        <taxon>Aspergillus</taxon>
        <taxon>Aspergillus subgen. Circumdati</taxon>
    </lineage>
</organism>
<sequence length="272" mass="31315">MAGARLTIYQDIATFLVHSMDPSLSCQQLKSKGIRCGVAAIDHNLYQFMIAESAEEIPYRLVTVPPATVAPNAKPEAYNQKTRRFTFTPEVQLEFQNVLSDIWEKITHQINDTCDAKQHRVNARPILFGTRAIKSSYVQEQMRHFASIKGVDFYTVPRRIRSLVVQYAEPYWEPHYCFESQALWCGHERTTAVAFLPASLMLHRPTWFLRKEERFSALHQGVAWIRICHKPTDGHIVRIPIRESDSQGDPPAQVDNRRKRHLALLSCLIFSP</sequence>
<protein>
    <submittedName>
        <fullName evidence="1">Uncharacterized protein</fullName>
    </submittedName>
</protein>
<name>A0A5M9MFY0_9EURO</name>
<reference evidence="1 2" key="1">
    <citation type="submission" date="2019-08" db="EMBL/GenBank/DDBJ databases">
        <title>The genome sequence of a newly discovered highly antifungal drug resistant Aspergillus species, Aspergillus tanneri NIH 1004.</title>
        <authorList>
            <person name="Mounaud S."/>
            <person name="Singh I."/>
            <person name="Joardar V."/>
            <person name="Pakala S."/>
            <person name="Pakala S."/>
            <person name="Venepally P."/>
            <person name="Chung J.K."/>
            <person name="Losada L."/>
            <person name="Nierman W.C."/>
        </authorList>
    </citation>
    <scope>NUCLEOTIDE SEQUENCE [LARGE SCALE GENOMIC DNA]</scope>
    <source>
        <strain evidence="1 2">NIH1004</strain>
    </source>
</reference>
<comment type="caution">
    <text evidence="1">The sequence shown here is derived from an EMBL/GenBank/DDBJ whole genome shotgun (WGS) entry which is preliminary data.</text>
</comment>
<dbReference type="GeneID" id="54331574"/>
<dbReference type="Proteomes" id="UP000324241">
    <property type="component" value="Unassembled WGS sequence"/>
</dbReference>
<proteinExistence type="predicted"/>
<accession>A0A5M9MFY0</accession>
<evidence type="ECO:0000313" key="1">
    <source>
        <dbReference type="EMBL" id="KAA8644666.1"/>
    </source>
</evidence>
<gene>
    <name evidence="1" type="ORF">ATNIH1004_008872</name>
</gene>
<dbReference type="EMBL" id="QUQM01000006">
    <property type="protein sequence ID" value="KAA8644666.1"/>
    <property type="molecule type" value="Genomic_DNA"/>
</dbReference>
<dbReference type="AlphaFoldDB" id="A0A5M9MFY0"/>
<dbReference type="RefSeq" id="XP_033424027.1">
    <property type="nucleotide sequence ID" value="XM_033573475.1"/>
</dbReference>
<evidence type="ECO:0000313" key="2">
    <source>
        <dbReference type="Proteomes" id="UP000324241"/>
    </source>
</evidence>